<dbReference type="EMBL" id="MU857668">
    <property type="protein sequence ID" value="KAK4246729.1"/>
    <property type="molecule type" value="Genomic_DNA"/>
</dbReference>
<keyword evidence="2" id="KW-0479">Metal-binding</keyword>
<keyword evidence="4" id="KW-0456">Lyase</keyword>
<comment type="caution">
    <text evidence="6">The sequence shown here is derived from an EMBL/GenBank/DDBJ whole genome shotgun (WGS) entry which is preliminary data.</text>
</comment>
<evidence type="ECO:0000313" key="7">
    <source>
        <dbReference type="Proteomes" id="UP001303647"/>
    </source>
</evidence>
<keyword evidence="7" id="KW-1185">Reference proteome</keyword>
<dbReference type="GO" id="GO:0046872">
    <property type="term" value="F:metal ion binding"/>
    <property type="evidence" value="ECO:0007669"/>
    <property type="project" value="UniProtKB-KW"/>
</dbReference>
<keyword evidence="3" id="KW-0862">Zinc</keyword>
<dbReference type="Proteomes" id="UP001303647">
    <property type="component" value="Unassembled WGS sequence"/>
</dbReference>
<dbReference type="Pfam" id="PF04828">
    <property type="entry name" value="GFA"/>
    <property type="match status" value="1"/>
</dbReference>
<evidence type="ECO:0000259" key="5">
    <source>
        <dbReference type="PROSITE" id="PS51891"/>
    </source>
</evidence>
<sequence>MTHTLRGRCVCDRVRYALDLESAPEEAARTTLCHCRSCQRAFGTNYGLTAKVPLAAFRYEAGNPKKYRQENGVTREFCGECGAYLCEYGEEAADKFRYVVWGSLDEPEKVPPKGEFFCKNRAEWMPEVQGVFHKREIKE</sequence>
<evidence type="ECO:0000256" key="3">
    <source>
        <dbReference type="ARBA" id="ARBA00022833"/>
    </source>
</evidence>
<comment type="similarity">
    <text evidence="1">Belongs to the Gfa family.</text>
</comment>
<dbReference type="PANTHER" id="PTHR33337">
    <property type="entry name" value="GFA DOMAIN-CONTAINING PROTEIN"/>
    <property type="match status" value="1"/>
</dbReference>
<evidence type="ECO:0000256" key="2">
    <source>
        <dbReference type="ARBA" id="ARBA00022723"/>
    </source>
</evidence>
<name>A0AAN7CR20_9PEZI</name>
<evidence type="ECO:0000313" key="6">
    <source>
        <dbReference type="EMBL" id="KAK4246729.1"/>
    </source>
</evidence>
<dbReference type="PROSITE" id="PS51891">
    <property type="entry name" value="CENP_V_GFA"/>
    <property type="match status" value="1"/>
</dbReference>
<dbReference type="PANTHER" id="PTHR33337:SF40">
    <property type="entry name" value="CENP-V_GFA DOMAIN-CONTAINING PROTEIN-RELATED"/>
    <property type="match status" value="1"/>
</dbReference>
<organism evidence="6 7">
    <name type="scientific">Corynascus novoguineensis</name>
    <dbReference type="NCBI Taxonomy" id="1126955"/>
    <lineage>
        <taxon>Eukaryota</taxon>
        <taxon>Fungi</taxon>
        <taxon>Dikarya</taxon>
        <taxon>Ascomycota</taxon>
        <taxon>Pezizomycotina</taxon>
        <taxon>Sordariomycetes</taxon>
        <taxon>Sordariomycetidae</taxon>
        <taxon>Sordariales</taxon>
        <taxon>Chaetomiaceae</taxon>
        <taxon>Corynascus</taxon>
    </lineage>
</organism>
<accession>A0AAN7CR20</accession>
<dbReference type="SUPFAM" id="SSF51316">
    <property type="entry name" value="Mss4-like"/>
    <property type="match status" value="1"/>
</dbReference>
<dbReference type="GO" id="GO:0016846">
    <property type="term" value="F:carbon-sulfur lyase activity"/>
    <property type="evidence" value="ECO:0007669"/>
    <property type="project" value="InterPro"/>
</dbReference>
<dbReference type="InterPro" id="IPR011057">
    <property type="entry name" value="Mss4-like_sf"/>
</dbReference>
<gene>
    <name evidence="6" type="ORF">C7999DRAFT_15163</name>
</gene>
<evidence type="ECO:0000256" key="4">
    <source>
        <dbReference type="ARBA" id="ARBA00023239"/>
    </source>
</evidence>
<dbReference type="InterPro" id="IPR006913">
    <property type="entry name" value="CENP-V/GFA"/>
</dbReference>
<proteinExistence type="inferred from homology"/>
<dbReference type="AlphaFoldDB" id="A0AAN7CR20"/>
<reference evidence="6" key="2">
    <citation type="submission" date="2023-05" db="EMBL/GenBank/DDBJ databases">
        <authorList>
            <consortium name="Lawrence Berkeley National Laboratory"/>
            <person name="Steindorff A."/>
            <person name="Hensen N."/>
            <person name="Bonometti L."/>
            <person name="Westerberg I."/>
            <person name="Brannstrom I.O."/>
            <person name="Guillou S."/>
            <person name="Cros-Aarteil S."/>
            <person name="Calhoun S."/>
            <person name="Haridas S."/>
            <person name="Kuo A."/>
            <person name="Mondo S."/>
            <person name="Pangilinan J."/>
            <person name="Riley R."/>
            <person name="Labutti K."/>
            <person name="Andreopoulos B."/>
            <person name="Lipzen A."/>
            <person name="Chen C."/>
            <person name="Yanf M."/>
            <person name="Daum C."/>
            <person name="Ng V."/>
            <person name="Clum A."/>
            <person name="Ohm R."/>
            <person name="Martin F."/>
            <person name="Silar P."/>
            <person name="Natvig D."/>
            <person name="Lalanne C."/>
            <person name="Gautier V."/>
            <person name="Ament-Velasquez S.L."/>
            <person name="Kruys A."/>
            <person name="Hutchinson M.I."/>
            <person name="Powell A.J."/>
            <person name="Barry K."/>
            <person name="Miller A.N."/>
            <person name="Grigoriev I.V."/>
            <person name="Debuchy R."/>
            <person name="Gladieux P."/>
            <person name="Thoren M.H."/>
            <person name="Johannesson H."/>
        </authorList>
    </citation>
    <scope>NUCLEOTIDE SEQUENCE</scope>
    <source>
        <strain evidence="6">CBS 359.72</strain>
    </source>
</reference>
<feature type="domain" description="CENP-V/GFA" evidence="5">
    <location>
        <begin position="5"/>
        <end position="125"/>
    </location>
</feature>
<reference evidence="6" key="1">
    <citation type="journal article" date="2023" name="Mol. Phylogenet. Evol.">
        <title>Genome-scale phylogeny and comparative genomics of the fungal order Sordariales.</title>
        <authorList>
            <person name="Hensen N."/>
            <person name="Bonometti L."/>
            <person name="Westerberg I."/>
            <person name="Brannstrom I.O."/>
            <person name="Guillou S."/>
            <person name="Cros-Aarteil S."/>
            <person name="Calhoun S."/>
            <person name="Haridas S."/>
            <person name="Kuo A."/>
            <person name="Mondo S."/>
            <person name="Pangilinan J."/>
            <person name="Riley R."/>
            <person name="LaButti K."/>
            <person name="Andreopoulos B."/>
            <person name="Lipzen A."/>
            <person name="Chen C."/>
            <person name="Yan M."/>
            <person name="Daum C."/>
            <person name="Ng V."/>
            <person name="Clum A."/>
            <person name="Steindorff A."/>
            <person name="Ohm R.A."/>
            <person name="Martin F."/>
            <person name="Silar P."/>
            <person name="Natvig D.O."/>
            <person name="Lalanne C."/>
            <person name="Gautier V."/>
            <person name="Ament-Velasquez S.L."/>
            <person name="Kruys A."/>
            <person name="Hutchinson M.I."/>
            <person name="Powell A.J."/>
            <person name="Barry K."/>
            <person name="Miller A.N."/>
            <person name="Grigoriev I.V."/>
            <person name="Debuchy R."/>
            <person name="Gladieux P."/>
            <person name="Hiltunen Thoren M."/>
            <person name="Johannesson H."/>
        </authorList>
    </citation>
    <scope>NUCLEOTIDE SEQUENCE</scope>
    <source>
        <strain evidence="6">CBS 359.72</strain>
    </source>
</reference>
<evidence type="ECO:0000256" key="1">
    <source>
        <dbReference type="ARBA" id="ARBA00005495"/>
    </source>
</evidence>
<protein>
    <submittedName>
        <fullName evidence="6">Mss4-like protein</fullName>
    </submittedName>
</protein>
<dbReference type="Gene3D" id="3.90.1590.10">
    <property type="entry name" value="glutathione-dependent formaldehyde- activating enzyme (gfa)"/>
    <property type="match status" value="1"/>
</dbReference>